<dbReference type="Pfam" id="PF13516">
    <property type="entry name" value="LRR_6"/>
    <property type="match status" value="2"/>
</dbReference>
<reference evidence="2" key="1">
    <citation type="submission" date="2022-06" db="EMBL/GenBank/DDBJ databases">
        <title>Genome Sequence of Candolleomyces eurysporus.</title>
        <authorList>
            <person name="Buettner E."/>
        </authorList>
    </citation>
    <scope>NUCLEOTIDE SEQUENCE</scope>
    <source>
        <strain evidence="2">VTCC 930004</strain>
    </source>
</reference>
<sequence length="145" mass="15489">MWTHSRNMRDLHLAGCDTLTDLAFPSNVEVDLEPDDTPQLEDQKNHGANLLGQGELSGLSVATTEGHAVNADPPQSVLEGKELANTDPQLSVPSLPGLTSVELCPLVIHQASTTLRSLDLSSCTQITDIAIEDVIACAPRLRTLV</sequence>
<dbReference type="EMBL" id="JANBPK010000273">
    <property type="protein sequence ID" value="KAJ2935895.1"/>
    <property type="molecule type" value="Genomic_DNA"/>
</dbReference>
<dbReference type="AlphaFoldDB" id="A0A9W8JJL7"/>
<dbReference type="OrthoDB" id="10257471at2759"/>
<gene>
    <name evidence="2" type="ORF">H1R20_g1199</name>
</gene>
<evidence type="ECO:0000313" key="3">
    <source>
        <dbReference type="Proteomes" id="UP001140091"/>
    </source>
</evidence>
<evidence type="ECO:0008006" key="4">
    <source>
        <dbReference type="Google" id="ProtNLM"/>
    </source>
</evidence>
<dbReference type="Gene3D" id="3.80.10.10">
    <property type="entry name" value="Ribonuclease Inhibitor"/>
    <property type="match status" value="1"/>
</dbReference>
<dbReference type="SUPFAM" id="SSF52047">
    <property type="entry name" value="RNI-like"/>
    <property type="match status" value="1"/>
</dbReference>
<name>A0A9W8JJL7_9AGAR</name>
<feature type="compositionally biased region" description="Acidic residues" evidence="1">
    <location>
        <begin position="30"/>
        <end position="39"/>
    </location>
</feature>
<feature type="region of interest" description="Disordered" evidence="1">
    <location>
        <begin position="29"/>
        <end position="89"/>
    </location>
</feature>
<organism evidence="2 3">
    <name type="scientific">Candolleomyces eurysporus</name>
    <dbReference type="NCBI Taxonomy" id="2828524"/>
    <lineage>
        <taxon>Eukaryota</taxon>
        <taxon>Fungi</taxon>
        <taxon>Dikarya</taxon>
        <taxon>Basidiomycota</taxon>
        <taxon>Agaricomycotina</taxon>
        <taxon>Agaricomycetes</taxon>
        <taxon>Agaricomycetidae</taxon>
        <taxon>Agaricales</taxon>
        <taxon>Agaricineae</taxon>
        <taxon>Psathyrellaceae</taxon>
        <taxon>Candolleomyces</taxon>
    </lineage>
</organism>
<proteinExistence type="predicted"/>
<keyword evidence="3" id="KW-1185">Reference proteome</keyword>
<accession>A0A9W8JJL7</accession>
<protein>
    <recommendedName>
        <fullName evidence="4">RNI-like protein</fullName>
    </recommendedName>
</protein>
<feature type="non-terminal residue" evidence="2">
    <location>
        <position position="145"/>
    </location>
</feature>
<comment type="caution">
    <text evidence="2">The sequence shown here is derived from an EMBL/GenBank/DDBJ whole genome shotgun (WGS) entry which is preliminary data.</text>
</comment>
<dbReference type="Proteomes" id="UP001140091">
    <property type="component" value="Unassembled WGS sequence"/>
</dbReference>
<dbReference type="InterPro" id="IPR032675">
    <property type="entry name" value="LRR_dom_sf"/>
</dbReference>
<evidence type="ECO:0000313" key="2">
    <source>
        <dbReference type="EMBL" id="KAJ2935895.1"/>
    </source>
</evidence>
<dbReference type="InterPro" id="IPR001611">
    <property type="entry name" value="Leu-rich_rpt"/>
</dbReference>
<evidence type="ECO:0000256" key="1">
    <source>
        <dbReference type="SAM" id="MobiDB-lite"/>
    </source>
</evidence>